<evidence type="ECO:0000256" key="1">
    <source>
        <dbReference type="SAM" id="MobiDB-lite"/>
    </source>
</evidence>
<sequence length="513" mass="56020">MIFSRDSHNNLALTLVSSVKSVAAARGGTFGGERTWQGEGDLPVSARVRRLTPYSPNLISLIRAAETDGSWTQLFLLPLGGNDAQSARHDRLNPTLTPALPRSVPRSSFVAALAATRVHSRQAIETFASLFAMTTPAVKIRNDGQVASFGLGQSGLWARRNQGPESPSRTVKRPVTDGDVASRLETLTSRGDERRAHGTLKGRQTCCEAARRWIEDRDLADDTMPGRGDGPMAAARIAAGAAPVREKLQRYLCVRNCGSTESRLGGWWALEEDKMGTEWARRYDGTAWGGTMPILCDAVIGGAAGTVRGVQSSHLAYCTRDVTALWPSTTSVRLPSMCRKVCVWVTSLRNGAGTDERESPWQWPSAPHDDWHQPRASMHMRNRDDHGGINRSVSPTVERCTVKRFQHDPTVRQPRLQLAPPGGEPTQTSNQSLPFSALLLADTGSEIDRAARLRTGGSEDGSLGHLTPLLGSTDNRHPASQRLHHHCEGVCCDGSLPLLHSWRHNEEKTLEPR</sequence>
<gene>
    <name evidence="2" type="ORF">PCL_10793</name>
</gene>
<dbReference type="AlphaFoldDB" id="A0A2U3ECH5"/>
<comment type="caution">
    <text evidence="2">The sequence shown here is derived from an EMBL/GenBank/DDBJ whole genome shotgun (WGS) entry which is preliminary data.</text>
</comment>
<feature type="region of interest" description="Disordered" evidence="1">
    <location>
        <begin position="156"/>
        <end position="177"/>
    </location>
</feature>
<proteinExistence type="predicted"/>
<name>A0A2U3ECH5_PURLI</name>
<accession>A0A2U3ECH5</accession>
<dbReference type="Proteomes" id="UP000245956">
    <property type="component" value="Unassembled WGS sequence"/>
</dbReference>
<evidence type="ECO:0000313" key="2">
    <source>
        <dbReference type="EMBL" id="PWI72170.1"/>
    </source>
</evidence>
<organism evidence="2 3">
    <name type="scientific">Purpureocillium lilacinum</name>
    <name type="common">Paecilomyces lilacinus</name>
    <dbReference type="NCBI Taxonomy" id="33203"/>
    <lineage>
        <taxon>Eukaryota</taxon>
        <taxon>Fungi</taxon>
        <taxon>Dikarya</taxon>
        <taxon>Ascomycota</taxon>
        <taxon>Pezizomycotina</taxon>
        <taxon>Sordariomycetes</taxon>
        <taxon>Hypocreomycetidae</taxon>
        <taxon>Hypocreales</taxon>
        <taxon>Ophiocordycipitaceae</taxon>
        <taxon>Purpureocillium</taxon>
    </lineage>
</organism>
<feature type="region of interest" description="Disordered" evidence="1">
    <location>
        <begin position="455"/>
        <end position="479"/>
    </location>
</feature>
<evidence type="ECO:0000313" key="3">
    <source>
        <dbReference type="Proteomes" id="UP000245956"/>
    </source>
</evidence>
<dbReference type="EMBL" id="LCWV01000006">
    <property type="protein sequence ID" value="PWI72170.1"/>
    <property type="molecule type" value="Genomic_DNA"/>
</dbReference>
<protein>
    <submittedName>
        <fullName evidence="2">Uncharacterized protein</fullName>
    </submittedName>
</protein>
<reference evidence="2 3" key="1">
    <citation type="journal article" date="2016" name="Front. Microbiol.">
        <title>Genome and transcriptome sequences reveal the specific parasitism of the nematophagous Purpureocillium lilacinum 36-1.</title>
        <authorList>
            <person name="Xie J."/>
            <person name="Li S."/>
            <person name="Mo C."/>
            <person name="Xiao X."/>
            <person name="Peng D."/>
            <person name="Wang G."/>
            <person name="Xiao Y."/>
        </authorList>
    </citation>
    <scope>NUCLEOTIDE SEQUENCE [LARGE SCALE GENOMIC DNA]</scope>
    <source>
        <strain evidence="2 3">36-1</strain>
    </source>
</reference>
<feature type="region of interest" description="Disordered" evidence="1">
    <location>
        <begin position="409"/>
        <end position="431"/>
    </location>
</feature>